<dbReference type="InterPro" id="IPR008701">
    <property type="entry name" value="NPP1"/>
</dbReference>
<proteinExistence type="inferred from homology"/>
<evidence type="ECO:0008006" key="8">
    <source>
        <dbReference type="Google" id="ProtNLM"/>
    </source>
</evidence>
<organism evidence="6 7">
    <name type="scientific">Peronospora farinosa</name>
    <dbReference type="NCBI Taxonomy" id="134698"/>
    <lineage>
        <taxon>Eukaryota</taxon>
        <taxon>Sar</taxon>
        <taxon>Stramenopiles</taxon>
        <taxon>Oomycota</taxon>
        <taxon>Peronosporomycetes</taxon>
        <taxon>Peronosporales</taxon>
        <taxon>Peronosporaceae</taxon>
        <taxon>Peronospora</taxon>
    </lineage>
</organism>
<comment type="caution">
    <text evidence="6">The sequence shown here is derived from an EMBL/GenBank/DDBJ whole genome shotgun (WGS) entry which is preliminary data.</text>
</comment>
<evidence type="ECO:0000256" key="1">
    <source>
        <dbReference type="ARBA" id="ARBA00004613"/>
    </source>
</evidence>
<name>A0AAV0SU10_9STRA</name>
<feature type="signal peptide" evidence="5">
    <location>
        <begin position="1"/>
        <end position="19"/>
    </location>
</feature>
<sequence length="239" mass="27140">MSWLTLLVIALGLLGLTCSEQIPFDEVAPFVTDENTTSMINILALKFQPQLYISSGCFPYPAVDAKGRTSAGLPIFKVAIGCHGSPLGSQVYGRAAELNGYLGIMFTWYFPRDFPIPTLYMGHHHAWEHIFVWLSSRSEDAKLLSVTVPSVGFFYSSYSLPKEKQMDGNHVKLKYTSWLLQTPHYLKPTRKAGTYQDLIMWDNMTDAAREALEQTNFFFHKAPISTSKFKRYLQQAYPF</sequence>
<dbReference type="PANTHER" id="PTHR33657">
    <property type="entry name" value="DOMAIN PROTEIN, PUTATIVE (AFU_ORTHOLOGUE AFUA_5G00600)-RELATED"/>
    <property type="match status" value="1"/>
</dbReference>
<feature type="chain" id="PRO_5043762762" description="Necrosis inducing protein NPP1" evidence="5">
    <location>
        <begin position="20"/>
        <end position="239"/>
    </location>
</feature>
<accession>A0AAV0SU10</accession>
<keyword evidence="4" id="KW-0843">Virulence</keyword>
<keyword evidence="3" id="KW-0964">Secreted</keyword>
<dbReference type="Proteomes" id="UP001159659">
    <property type="component" value="Unassembled WGS sequence"/>
</dbReference>
<evidence type="ECO:0000313" key="7">
    <source>
        <dbReference type="Proteomes" id="UP001159659"/>
    </source>
</evidence>
<dbReference type="EMBL" id="CANTFK010000174">
    <property type="protein sequence ID" value="CAI5707896.1"/>
    <property type="molecule type" value="Genomic_DNA"/>
</dbReference>
<comment type="subcellular location">
    <subcellularLocation>
        <location evidence="1">Secreted</location>
    </subcellularLocation>
</comment>
<reference evidence="6" key="1">
    <citation type="submission" date="2022-12" db="EMBL/GenBank/DDBJ databases">
        <authorList>
            <person name="Webb A."/>
        </authorList>
    </citation>
    <scope>NUCLEOTIDE SEQUENCE</scope>
    <source>
        <strain evidence="6">Pf2</strain>
    </source>
</reference>
<evidence type="ECO:0000256" key="5">
    <source>
        <dbReference type="SAM" id="SignalP"/>
    </source>
</evidence>
<evidence type="ECO:0000256" key="2">
    <source>
        <dbReference type="ARBA" id="ARBA00009520"/>
    </source>
</evidence>
<evidence type="ECO:0000313" key="6">
    <source>
        <dbReference type="EMBL" id="CAI5707896.1"/>
    </source>
</evidence>
<keyword evidence="5" id="KW-0732">Signal</keyword>
<dbReference type="PIRSF" id="PIRSF029958">
    <property type="entry name" value="Necrosis-inducing_protein"/>
    <property type="match status" value="1"/>
</dbReference>
<evidence type="ECO:0000256" key="4">
    <source>
        <dbReference type="ARBA" id="ARBA00023026"/>
    </source>
</evidence>
<dbReference type="Pfam" id="PF05630">
    <property type="entry name" value="NPP1"/>
    <property type="match status" value="1"/>
</dbReference>
<dbReference type="AlphaFoldDB" id="A0AAV0SU10"/>
<comment type="similarity">
    <text evidence="2">Belongs to the Necrosis inducing protein (NPP1) family.</text>
</comment>
<protein>
    <recommendedName>
        <fullName evidence="8">Necrosis inducing protein NPP1</fullName>
    </recommendedName>
</protein>
<gene>
    <name evidence="6" type="ORF">PFR002_LOCUS1685</name>
</gene>
<dbReference type="GO" id="GO:0005576">
    <property type="term" value="C:extracellular region"/>
    <property type="evidence" value="ECO:0007669"/>
    <property type="project" value="UniProtKB-SubCell"/>
</dbReference>
<dbReference type="PANTHER" id="PTHR33657:SF8">
    <property type="entry name" value="DOMAIN PROTEIN, PUTATIVE (AFU_ORTHOLOGUE AFUA_5G00600)-RELATED"/>
    <property type="match status" value="1"/>
</dbReference>
<evidence type="ECO:0000256" key="3">
    <source>
        <dbReference type="ARBA" id="ARBA00022525"/>
    </source>
</evidence>